<organism evidence="1">
    <name type="scientific">Salmonella enterica subsp. enterica serovar Saintpaul</name>
    <dbReference type="NCBI Taxonomy" id="90105"/>
    <lineage>
        <taxon>Bacteria</taxon>
        <taxon>Pseudomonadati</taxon>
        <taxon>Pseudomonadota</taxon>
        <taxon>Gammaproteobacteria</taxon>
        <taxon>Enterobacterales</taxon>
        <taxon>Enterobacteriaceae</taxon>
        <taxon>Salmonella</taxon>
    </lineage>
</organism>
<comment type="caution">
    <text evidence="1">The sequence shown here is derived from an EMBL/GenBank/DDBJ whole genome shotgun (WGS) entry which is preliminary data.</text>
</comment>
<reference evidence="1" key="1">
    <citation type="submission" date="2016-09" db="EMBL/GenBank/DDBJ databases">
        <title>Whole genome sequencing of Salmonella enterica.</title>
        <authorList>
            <person name="Bell R."/>
        </authorList>
    </citation>
    <scope>NUCLEOTIDE SEQUENCE [LARGE SCALE GENOMIC DNA]</scope>
    <source>
        <strain evidence="1">CFSAN044978</strain>
    </source>
</reference>
<dbReference type="AlphaFoldDB" id="A0A1S0Z4X1"/>
<accession>A0A1S0Z4X1</accession>
<gene>
    <name evidence="1" type="ORF">A7T00_33415</name>
</gene>
<evidence type="ECO:0000313" key="1">
    <source>
        <dbReference type="EMBL" id="OHG56092.1"/>
    </source>
</evidence>
<protein>
    <submittedName>
        <fullName evidence="1">Uncharacterized protein</fullName>
    </submittedName>
</protein>
<proteinExistence type="predicted"/>
<dbReference type="EMBL" id="MLZC01000045">
    <property type="protein sequence ID" value="OHG56092.1"/>
    <property type="molecule type" value="Genomic_DNA"/>
</dbReference>
<name>A0A1S0Z4X1_SALET</name>
<sequence>MSIKVIYDSYSDICKDYVYGKRFLDEPDIVIEKLNEHFDGVEFEQFDGCNPDNVYINSFTEVDTKEALIDFAGILDHGEYEQLVNEDRLSAYVEENEEEIVSRIEDSYTFLGHKGDSWYLLQ</sequence>